<organism evidence="1 2">
    <name type="scientific">Labilibaculum filiforme</name>
    <dbReference type="NCBI Taxonomy" id="1940526"/>
    <lineage>
        <taxon>Bacteria</taxon>
        <taxon>Pseudomonadati</taxon>
        <taxon>Bacteroidota</taxon>
        <taxon>Bacteroidia</taxon>
        <taxon>Marinilabiliales</taxon>
        <taxon>Marinifilaceae</taxon>
        <taxon>Labilibaculum</taxon>
    </lineage>
</organism>
<reference evidence="1 2" key="1">
    <citation type="journal article" date="2017" name="Front. Microbiol.">
        <title>Labilibaculum manganireducens gen. nov., sp. nov. and Labilibaculum filiforme sp. nov., Novel Bacteroidetes Isolated from Subsurface Sediments of the Baltic Sea.</title>
        <authorList>
            <person name="Vandieken V."/>
            <person name="Marshall I.P."/>
            <person name="Niemann H."/>
            <person name="Engelen B."/>
            <person name="Cypionka H."/>
        </authorList>
    </citation>
    <scope>NUCLEOTIDE SEQUENCE [LARGE SCALE GENOMIC DNA]</scope>
    <source>
        <strain evidence="1 2">59.16B</strain>
    </source>
</reference>
<sequence length="253" mass="28793">MKNLALVIISCILLLGCKHSTQSVKESWVEKPFSSWPDFALSNEISFADTIYSDLANSFLVTTEFDTIGVSCKHLFIVFEKQLGLNSIDLGYTFNYWKMYPKNQKEKTVSVKHLINKNPNEQIGQFNTLKVRDWIIFELEEQNRQLYPLKIRYTPVENNEIVYAVGWGMNQKDNSKPALLKLQCFKNLGDYFYSKPLGTDTYPAGKSGSPVIDKNGYLVGIVSGQEGNMAVIGGIPSLTKVFDKYNIEYKNPR</sequence>
<dbReference type="AlphaFoldDB" id="A0A2N3I658"/>
<proteinExistence type="predicted"/>
<dbReference type="Gene3D" id="2.40.10.10">
    <property type="entry name" value="Trypsin-like serine proteases"/>
    <property type="match status" value="1"/>
</dbReference>
<keyword evidence="2" id="KW-1185">Reference proteome</keyword>
<name>A0A2N3I658_9BACT</name>
<dbReference type="RefSeq" id="WP_101259720.1">
    <property type="nucleotide sequence ID" value="NZ_MVDD01000001.1"/>
</dbReference>
<gene>
    <name evidence="1" type="ORF">BZG02_01925</name>
</gene>
<evidence type="ECO:0000313" key="1">
    <source>
        <dbReference type="EMBL" id="PKQ65789.1"/>
    </source>
</evidence>
<evidence type="ECO:0000313" key="2">
    <source>
        <dbReference type="Proteomes" id="UP000233535"/>
    </source>
</evidence>
<protein>
    <submittedName>
        <fullName evidence="1">Uncharacterized protein</fullName>
    </submittedName>
</protein>
<dbReference type="InterPro" id="IPR043504">
    <property type="entry name" value="Peptidase_S1_PA_chymotrypsin"/>
</dbReference>
<dbReference type="OrthoDB" id="1117006at2"/>
<dbReference type="PROSITE" id="PS51257">
    <property type="entry name" value="PROKAR_LIPOPROTEIN"/>
    <property type="match status" value="1"/>
</dbReference>
<comment type="caution">
    <text evidence="1">The sequence shown here is derived from an EMBL/GenBank/DDBJ whole genome shotgun (WGS) entry which is preliminary data.</text>
</comment>
<dbReference type="InterPro" id="IPR009003">
    <property type="entry name" value="Peptidase_S1_PA"/>
</dbReference>
<dbReference type="Proteomes" id="UP000233535">
    <property type="component" value="Unassembled WGS sequence"/>
</dbReference>
<dbReference type="Pfam" id="PF13365">
    <property type="entry name" value="Trypsin_2"/>
    <property type="match status" value="1"/>
</dbReference>
<accession>A0A2N3I658</accession>
<dbReference type="EMBL" id="MVDD01000001">
    <property type="protein sequence ID" value="PKQ65789.1"/>
    <property type="molecule type" value="Genomic_DNA"/>
</dbReference>
<dbReference type="SUPFAM" id="SSF50494">
    <property type="entry name" value="Trypsin-like serine proteases"/>
    <property type="match status" value="1"/>
</dbReference>